<dbReference type="AlphaFoldDB" id="A0A919TJ85"/>
<dbReference type="Gene3D" id="2.60.120.260">
    <property type="entry name" value="Galactose-binding domain-like"/>
    <property type="match status" value="2"/>
</dbReference>
<dbReference type="RefSeq" id="WP_213011180.1">
    <property type="nucleotide sequence ID" value="NZ_BOQN01000093.1"/>
</dbReference>
<gene>
    <name evidence="4" type="ORF">Ato02nite_072630</name>
</gene>
<keyword evidence="5" id="KW-1185">Reference proteome</keyword>
<dbReference type="Gene3D" id="3.20.20.370">
    <property type="entry name" value="Glycoside hydrolase/deacetylase"/>
    <property type="match status" value="1"/>
</dbReference>
<dbReference type="PANTHER" id="PTHR34216">
    <property type="match status" value="1"/>
</dbReference>
<dbReference type="Pfam" id="PF01522">
    <property type="entry name" value="Polysacc_deac_1"/>
    <property type="match status" value="1"/>
</dbReference>
<feature type="signal peptide" evidence="2">
    <location>
        <begin position="1"/>
        <end position="28"/>
    </location>
</feature>
<protein>
    <recommendedName>
        <fullName evidence="3">NodB homology domain-containing protein</fullName>
    </recommendedName>
</protein>
<dbReference type="GO" id="GO:0016810">
    <property type="term" value="F:hydrolase activity, acting on carbon-nitrogen (but not peptide) bonds"/>
    <property type="evidence" value="ECO:0007669"/>
    <property type="project" value="InterPro"/>
</dbReference>
<dbReference type="InterPro" id="IPR011330">
    <property type="entry name" value="Glyco_hydro/deAcase_b/a-brl"/>
</dbReference>
<organism evidence="4 5">
    <name type="scientific">Paractinoplanes toevensis</name>
    <dbReference type="NCBI Taxonomy" id="571911"/>
    <lineage>
        <taxon>Bacteria</taxon>
        <taxon>Bacillati</taxon>
        <taxon>Actinomycetota</taxon>
        <taxon>Actinomycetes</taxon>
        <taxon>Micromonosporales</taxon>
        <taxon>Micromonosporaceae</taxon>
        <taxon>Paractinoplanes</taxon>
    </lineage>
</organism>
<feature type="chain" id="PRO_5038407710" description="NodB homology domain-containing protein" evidence="2">
    <location>
        <begin position="29"/>
        <end position="596"/>
    </location>
</feature>
<evidence type="ECO:0000259" key="3">
    <source>
        <dbReference type="Pfam" id="PF01522"/>
    </source>
</evidence>
<dbReference type="SUPFAM" id="SSF88713">
    <property type="entry name" value="Glycoside hydrolase/deacetylase"/>
    <property type="match status" value="1"/>
</dbReference>
<evidence type="ECO:0000313" key="4">
    <source>
        <dbReference type="EMBL" id="GIM95470.1"/>
    </source>
</evidence>
<dbReference type="Proteomes" id="UP000677082">
    <property type="component" value="Unassembled WGS sequence"/>
</dbReference>
<accession>A0A919TJ85</accession>
<dbReference type="GO" id="GO:0005975">
    <property type="term" value="P:carbohydrate metabolic process"/>
    <property type="evidence" value="ECO:0007669"/>
    <property type="project" value="InterPro"/>
</dbReference>
<evidence type="ECO:0000256" key="1">
    <source>
        <dbReference type="ARBA" id="ARBA00022729"/>
    </source>
</evidence>
<comment type="caution">
    <text evidence="4">The sequence shown here is derived from an EMBL/GenBank/DDBJ whole genome shotgun (WGS) entry which is preliminary data.</text>
</comment>
<dbReference type="CDD" id="cd10967">
    <property type="entry name" value="CE4_GLA_like_6s"/>
    <property type="match status" value="1"/>
</dbReference>
<reference evidence="4 5" key="1">
    <citation type="submission" date="2021-03" db="EMBL/GenBank/DDBJ databases">
        <title>Whole genome shotgun sequence of Actinoplanes toevensis NBRC 105298.</title>
        <authorList>
            <person name="Komaki H."/>
            <person name="Tamura T."/>
        </authorList>
    </citation>
    <scope>NUCLEOTIDE SEQUENCE [LARGE SCALE GENOMIC DNA]</scope>
    <source>
        <strain evidence="4 5">NBRC 105298</strain>
    </source>
</reference>
<dbReference type="EMBL" id="BOQN01000093">
    <property type="protein sequence ID" value="GIM95470.1"/>
    <property type="molecule type" value="Genomic_DNA"/>
</dbReference>
<sequence>MDRKWIFAAGVIAALIATQAGTPAQASAAKPVQVTFTFDDGVADQLQGKQLLEKYGMTGTFFINSALIGLSGHMTRADLDALKAAGHEIGGHTATHQNLPALSPTEQNRQICLDRNTLLSWGYAVTSFAYPFVEFDSTTKTIAQTCGYNSARAAGDLRSPFSCTDCPVAETVPPADRWAIRTPDDVESNWTLAQLKSVVTRAEVTGGWVPLNLHHVCAGTGCPAESVSPTILDQFLAWLQPRSAPGIRTTVRTVQQVLGGAVKPAVPPTPAPAPGASGVNTVRNPSLETTDCFTSAGYGTNTVTTTRVSDAHTGSWASRIAMTSRTDGDAKLVPTFDLGQCSSQVAPGRTYQASTWYKSTVPVFFTLYQRNAIGQWSYWTQSPRFAAAGAWTRAVWLSPVPPAGAVAASFGLTIDSVGTLTVDDHGFADTTATPAPVGVNALVNPSLETAGADGFPQCWTGTGYGTNTPVWTRVTDAFDGTYAERLQLTSRTDGDAKLIPGWDSGNCAPLVLTGHTYTLSVAYKSDAPTFLTLYRQDSAGNWSWWTQSPTFAAATAYTTATWTTPAVPAGTKAVTFGLTLDSVGQVTTDKYSMVAN</sequence>
<feature type="domain" description="NodB homology" evidence="3">
    <location>
        <begin position="33"/>
        <end position="149"/>
    </location>
</feature>
<evidence type="ECO:0000256" key="2">
    <source>
        <dbReference type="SAM" id="SignalP"/>
    </source>
</evidence>
<dbReference type="InterPro" id="IPR002509">
    <property type="entry name" value="NODB_dom"/>
</dbReference>
<dbReference type="InterPro" id="IPR051398">
    <property type="entry name" value="Polysacch_Deacetylase"/>
</dbReference>
<evidence type="ECO:0000313" key="5">
    <source>
        <dbReference type="Proteomes" id="UP000677082"/>
    </source>
</evidence>
<proteinExistence type="predicted"/>
<name>A0A919TJ85_9ACTN</name>
<dbReference type="PANTHER" id="PTHR34216:SF11">
    <property type="entry name" value="CHITOOLIGOSACCHARIDE DEACETYLASE"/>
    <property type="match status" value="1"/>
</dbReference>
<keyword evidence="1 2" id="KW-0732">Signal</keyword>